<dbReference type="EMBL" id="CAEKKB010000007">
    <property type="protein sequence ID" value="CAB4316854.1"/>
    <property type="molecule type" value="Genomic_DNA"/>
</dbReference>
<proteinExistence type="predicted"/>
<reference evidence="2 3" key="2">
    <citation type="submission" date="2020-05" db="EMBL/GenBank/DDBJ databases">
        <authorList>
            <person name="Campoy J."/>
            <person name="Schneeberger K."/>
            <person name="Spophaly S."/>
        </authorList>
    </citation>
    <scope>NUCLEOTIDE SEQUENCE [LARGE SCALE GENOMIC DNA]</scope>
    <source>
        <strain evidence="2">PruArmRojPasFocal</strain>
    </source>
</reference>
<dbReference type="AlphaFoldDB" id="A0A6J5Y0C6"/>
<dbReference type="Proteomes" id="UP000507245">
    <property type="component" value="Unassembled WGS sequence"/>
</dbReference>
<sequence>MLGKVVVLNQQKPFLGDSLQSQQRIFRNQPSGIGASECLSAIFENDSFLQQCSQKYLLSTSSLIEGPSNPKLSKATRH</sequence>
<protein>
    <submittedName>
        <fullName evidence="2">Uncharacterized protein</fullName>
    </submittedName>
</protein>
<organism evidence="2 4">
    <name type="scientific">Prunus armeniaca</name>
    <name type="common">Apricot</name>
    <name type="synonym">Armeniaca vulgaris</name>
    <dbReference type="NCBI Taxonomy" id="36596"/>
    <lineage>
        <taxon>Eukaryota</taxon>
        <taxon>Viridiplantae</taxon>
        <taxon>Streptophyta</taxon>
        <taxon>Embryophyta</taxon>
        <taxon>Tracheophyta</taxon>
        <taxon>Spermatophyta</taxon>
        <taxon>Magnoliopsida</taxon>
        <taxon>eudicotyledons</taxon>
        <taxon>Gunneridae</taxon>
        <taxon>Pentapetalae</taxon>
        <taxon>rosids</taxon>
        <taxon>fabids</taxon>
        <taxon>Rosales</taxon>
        <taxon>Rosaceae</taxon>
        <taxon>Amygdaloideae</taxon>
        <taxon>Amygdaleae</taxon>
        <taxon>Prunus</taxon>
    </lineage>
</organism>
<keyword evidence="4" id="KW-1185">Reference proteome</keyword>
<gene>
    <name evidence="1" type="ORF">CURHAP_LOCUS1491</name>
    <name evidence="2" type="ORF">ORAREDHAP_LOCUS43215</name>
</gene>
<evidence type="ECO:0000313" key="4">
    <source>
        <dbReference type="Proteomes" id="UP000507245"/>
    </source>
</evidence>
<name>A0A6J5Y0C6_PRUAR</name>
<dbReference type="Proteomes" id="UP000507222">
    <property type="component" value="Unassembled WGS sequence"/>
</dbReference>
<reference evidence="4" key="1">
    <citation type="journal article" date="2020" name="Genome Biol.">
        <title>Gamete binning: chromosome-level and haplotype-resolved genome assembly enabled by high-throughput single-cell sequencing of gamete genomes.</title>
        <authorList>
            <person name="Campoy J.A."/>
            <person name="Sun H."/>
            <person name="Goel M."/>
            <person name="Jiao W.-B."/>
            <person name="Folz-Donahue K."/>
            <person name="Wang N."/>
            <person name="Rubio M."/>
            <person name="Liu C."/>
            <person name="Kukat C."/>
            <person name="Ruiz D."/>
            <person name="Huettel B."/>
            <person name="Schneeberger K."/>
        </authorList>
    </citation>
    <scope>NUCLEOTIDE SEQUENCE [LARGE SCALE GENOMIC DNA]</scope>
    <source>
        <strain evidence="4">cv. Rojo Pasion</strain>
    </source>
</reference>
<evidence type="ECO:0000313" key="2">
    <source>
        <dbReference type="EMBL" id="CAB4316854.1"/>
    </source>
</evidence>
<evidence type="ECO:0000313" key="1">
    <source>
        <dbReference type="EMBL" id="CAB4262303.1"/>
    </source>
</evidence>
<accession>A0A6J5Y0C6</accession>
<dbReference type="EMBL" id="CAEKDK010000001">
    <property type="protein sequence ID" value="CAB4262303.1"/>
    <property type="molecule type" value="Genomic_DNA"/>
</dbReference>
<evidence type="ECO:0000313" key="3">
    <source>
        <dbReference type="Proteomes" id="UP000507222"/>
    </source>
</evidence>